<dbReference type="SUPFAM" id="SSF117281">
    <property type="entry name" value="Kelch motif"/>
    <property type="match status" value="1"/>
</dbReference>
<dbReference type="PANTHER" id="PTHR46093">
    <property type="entry name" value="ACYL-COA-BINDING DOMAIN-CONTAINING PROTEIN 5"/>
    <property type="match status" value="1"/>
</dbReference>
<proteinExistence type="predicted"/>
<dbReference type="EMBL" id="QKYT01000513">
    <property type="protein sequence ID" value="RIA84166.1"/>
    <property type="molecule type" value="Genomic_DNA"/>
</dbReference>
<dbReference type="AlphaFoldDB" id="A0A397SHP5"/>
<keyword evidence="4" id="KW-1133">Transmembrane helix</keyword>
<evidence type="ECO:0000256" key="1">
    <source>
        <dbReference type="ARBA" id="ARBA00022441"/>
    </source>
</evidence>
<gene>
    <name evidence="5" type="ORF">C1645_742531</name>
</gene>
<comment type="caution">
    <text evidence="5">The sequence shown here is derived from an EMBL/GenBank/DDBJ whole genome shotgun (WGS) entry which is preliminary data.</text>
</comment>
<evidence type="ECO:0000256" key="2">
    <source>
        <dbReference type="ARBA" id="ARBA00022737"/>
    </source>
</evidence>
<organism evidence="5 6">
    <name type="scientific">Glomus cerebriforme</name>
    <dbReference type="NCBI Taxonomy" id="658196"/>
    <lineage>
        <taxon>Eukaryota</taxon>
        <taxon>Fungi</taxon>
        <taxon>Fungi incertae sedis</taxon>
        <taxon>Mucoromycota</taxon>
        <taxon>Glomeromycotina</taxon>
        <taxon>Glomeromycetes</taxon>
        <taxon>Glomerales</taxon>
        <taxon>Glomeraceae</taxon>
        <taxon>Glomus</taxon>
    </lineage>
</organism>
<keyword evidence="3" id="KW-0175">Coiled coil</keyword>
<evidence type="ECO:0000256" key="4">
    <source>
        <dbReference type="SAM" id="Phobius"/>
    </source>
</evidence>
<keyword evidence="4" id="KW-0472">Membrane</keyword>
<feature type="coiled-coil region" evidence="3">
    <location>
        <begin position="252"/>
        <end position="279"/>
    </location>
</feature>
<evidence type="ECO:0000256" key="3">
    <source>
        <dbReference type="SAM" id="Coils"/>
    </source>
</evidence>
<dbReference type="InterPro" id="IPR015915">
    <property type="entry name" value="Kelch-typ_b-propeller"/>
</dbReference>
<evidence type="ECO:0000313" key="5">
    <source>
        <dbReference type="EMBL" id="RIA84166.1"/>
    </source>
</evidence>
<dbReference type="PANTHER" id="PTHR46093:SF18">
    <property type="entry name" value="FIBRONECTIN TYPE-III DOMAIN-CONTAINING PROTEIN"/>
    <property type="match status" value="1"/>
</dbReference>
<reference evidence="5 6" key="1">
    <citation type="submission" date="2018-06" db="EMBL/GenBank/DDBJ databases">
        <title>Comparative genomics reveals the genomic features of Rhizophagus irregularis, R. cerebriforme, R. diaphanum and Gigaspora rosea, and their symbiotic lifestyle signature.</title>
        <authorList>
            <person name="Morin E."/>
            <person name="San Clemente H."/>
            <person name="Chen E.C.H."/>
            <person name="De La Providencia I."/>
            <person name="Hainaut M."/>
            <person name="Kuo A."/>
            <person name="Kohler A."/>
            <person name="Murat C."/>
            <person name="Tang N."/>
            <person name="Roy S."/>
            <person name="Loubradou J."/>
            <person name="Henrissat B."/>
            <person name="Grigoriev I.V."/>
            <person name="Corradi N."/>
            <person name="Roux C."/>
            <person name="Martin F.M."/>
        </authorList>
    </citation>
    <scope>NUCLEOTIDE SEQUENCE [LARGE SCALE GENOMIC DNA]</scope>
    <source>
        <strain evidence="5 6">DAOM 227022</strain>
    </source>
</reference>
<protein>
    <recommendedName>
        <fullName evidence="7">Galactose oxidase</fullName>
    </recommendedName>
</protein>
<keyword evidence="4" id="KW-0812">Transmembrane</keyword>
<sequence>MTPFKPMPRDLHTATLINNKLYFLGGFSGVKGGWGGAELSLNQVYMYDIINDSWNIKATSGNIPSNRDGFSAVLGLDSQRVIIFGGTATVDFENLIPEDSLYVLNLISYEWYIPKNSGQIPASRMYHRANVIGNYMVVSFGTGYNQLTESDILLLDISNNVEYIWTYNFAPSIILPTSSSAVASTSVIQSSTIATSSTNSSTLPQQSVDKSSTPMIVVILGSLLGGTLFSFGCFFLYRWNKNKQKQKDVIHYNIYNQDMTSTERNIHNYEQEINNNNQEIIVIPRNENITNHEPIIPAPVISRNYNHGQEGIPITNTERYSSQDLDNLKNVFRQEILNYHIGICVTDCVCIILVPNIEGEEIKNYTTKVDRSMVDGTRCRIWIEDKYQYRIAGDGKGDYNDCGMEEEKVITFQTELYWVNVKNSRFLLLTIAEPPKIITL</sequence>
<dbReference type="Proteomes" id="UP000265703">
    <property type="component" value="Unassembled WGS sequence"/>
</dbReference>
<accession>A0A397SHP5</accession>
<evidence type="ECO:0008006" key="7">
    <source>
        <dbReference type="Google" id="ProtNLM"/>
    </source>
</evidence>
<dbReference type="Pfam" id="PF24681">
    <property type="entry name" value="Kelch_KLHDC2_KLHL20_DRC7"/>
    <property type="match status" value="1"/>
</dbReference>
<name>A0A397SHP5_9GLOM</name>
<feature type="transmembrane region" description="Helical" evidence="4">
    <location>
        <begin position="215"/>
        <end position="237"/>
    </location>
</feature>
<keyword evidence="2" id="KW-0677">Repeat</keyword>
<evidence type="ECO:0000313" key="6">
    <source>
        <dbReference type="Proteomes" id="UP000265703"/>
    </source>
</evidence>
<keyword evidence="1" id="KW-0880">Kelch repeat</keyword>
<dbReference type="OrthoDB" id="10001928at2759"/>
<keyword evidence="6" id="KW-1185">Reference proteome</keyword>
<dbReference type="Gene3D" id="2.120.10.80">
    <property type="entry name" value="Kelch-type beta propeller"/>
    <property type="match status" value="1"/>
</dbReference>